<organism evidence="2 3">
    <name type="scientific">Actinophytocola gossypii</name>
    <dbReference type="NCBI Taxonomy" id="2812003"/>
    <lineage>
        <taxon>Bacteria</taxon>
        <taxon>Bacillati</taxon>
        <taxon>Actinomycetota</taxon>
        <taxon>Actinomycetes</taxon>
        <taxon>Pseudonocardiales</taxon>
        <taxon>Pseudonocardiaceae</taxon>
    </lineage>
</organism>
<sequence length="311" mass="34538">MPEQKTYDPILETTELPRLRLGALTPPRMGTALVLEPARGEPLVVLPGERVPDRVFGNYRRSHLVDLGNYGLELTVALPSQDPSFRFDTTVSFNCQVTNPVMVTTNNIRDMTSAVRPRLVKILRAVSQRYDVLDVAAAEAAMNSALDRYYGNSAARLGEFTVELETGGTSAIHEVRRQARLGGMRRGDMRQVVDGGKNEMFAQWLALHDGDPDALFAQEADGTELERMFQLEAMRMYLSSGDDVEAFDKSRVREYIAERVLGDKMGPKPDTGKRLSRRDRIRASLAAADQESGKDTPKDAPPAVGEPEEDR</sequence>
<dbReference type="EMBL" id="JAFFZE010000029">
    <property type="protein sequence ID" value="MCT2587874.1"/>
    <property type="molecule type" value="Genomic_DNA"/>
</dbReference>
<accession>A0ABT2JKP2</accession>
<evidence type="ECO:0000313" key="3">
    <source>
        <dbReference type="Proteomes" id="UP001156441"/>
    </source>
</evidence>
<gene>
    <name evidence="2" type="ORF">JT362_32645</name>
</gene>
<dbReference type="RefSeq" id="WP_260195783.1">
    <property type="nucleotide sequence ID" value="NZ_JAFFZE010000029.1"/>
</dbReference>
<proteinExistence type="predicted"/>
<dbReference type="Proteomes" id="UP001156441">
    <property type="component" value="Unassembled WGS sequence"/>
</dbReference>
<feature type="region of interest" description="Disordered" evidence="1">
    <location>
        <begin position="263"/>
        <end position="311"/>
    </location>
</feature>
<keyword evidence="3" id="KW-1185">Reference proteome</keyword>
<name>A0ABT2JKP2_9PSEU</name>
<evidence type="ECO:0008006" key="4">
    <source>
        <dbReference type="Google" id="ProtNLM"/>
    </source>
</evidence>
<comment type="caution">
    <text evidence="2">The sequence shown here is derived from an EMBL/GenBank/DDBJ whole genome shotgun (WGS) entry which is preliminary data.</text>
</comment>
<evidence type="ECO:0000313" key="2">
    <source>
        <dbReference type="EMBL" id="MCT2587874.1"/>
    </source>
</evidence>
<protein>
    <recommendedName>
        <fullName evidence="4">Band 7 domain-containing protein</fullName>
    </recommendedName>
</protein>
<evidence type="ECO:0000256" key="1">
    <source>
        <dbReference type="SAM" id="MobiDB-lite"/>
    </source>
</evidence>
<reference evidence="2 3" key="1">
    <citation type="submission" date="2021-02" db="EMBL/GenBank/DDBJ databases">
        <title>Actinophytocola xerophila sp. nov., isolated from soil of cotton cropping field.</title>
        <authorList>
            <person name="Huang R."/>
            <person name="Chen X."/>
            <person name="Ge X."/>
            <person name="Liu W."/>
        </authorList>
    </citation>
    <scope>NUCLEOTIDE SEQUENCE [LARGE SCALE GENOMIC DNA]</scope>
    <source>
        <strain evidence="2 3">S1-96</strain>
    </source>
</reference>
<feature type="compositionally biased region" description="Basic and acidic residues" evidence="1">
    <location>
        <begin position="263"/>
        <end position="273"/>
    </location>
</feature>